<organism evidence="1 2">
    <name type="scientific">Tsukamurella conjunctivitidis</name>
    <dbReference type="NCBI Taxonomy" id="2592068"/>
    <lineage>
        <taxon>Bacteria</taxon>
        <taxon>Bacillati</taxon>
        <taxon>Actinomycetota</taxon>
        <taxon>Actinomycetes</taxon>
        <taxon>Mycobacteriales</taxon>
        <taxon>Tsukamurellaceae</taxon>
        <taxon>Tsukamurella</taxon>
    </lineage>
</organism>
<evidence type="ECO:0000313" key="2">
    <source>
        <dbReference type="Proteomes" id="UP000319375"/>
    </source>
</evidence>
<accession>A0A5C5RS57</accession>
<comment type="caution">
    <text evidence="1">The sequence shown here is derived from an EMBL/GenBank/DDBJ whole genome shotgun (WGS) entry which is preliminary data.</text>
</comment>
<dbReference type="EMBL" id="VIGX01000026">
    <property type="protein sequence ID" value="TWS25594.1"/>
    <property type="molecule type" value="Genomic_DNA"/>
</dbReference>
<name>A0A5C5RS57_9ACTN</name>
<gene>
    <name evidence="1" type="ORF">FK530_23020</name>
</gene>
<dbReference type="Proteomes" id="UP000319375">
    <property type="component" value="Unassembled WGS sequence"/>
</dbReference>
<keyword evidence="2" id="KW-1185">Reference proteome</keyword>
<sequence length="60" mass="6725">MTDSLYIVRRRDAFSGVYLRLMQGDHLLATYHIRELGTALATGRAVSEKVGAKFEGLVNR</sequence>
<dbReference type="RefSeq" id="WP_146489268.1">
    <property type="nucleotide sequence ID" value="NZ_VIGX01000026.1"/>
</dbReference>
<reference evidence="1 2" key="1">
    <citation type="submission" date="2019-06" db="EMBL/GenBank/DDBJ databases">
        <title>Tsukamurella conjunctivitidis sp. nov., Tsukamurella assacharolytica sp. nov. and Tsukamurella sputae sp. nov. isolated from patients with conjunctivitis, bacteraemia (lymphoma) and respiratory infection (sputum) in Hong Kong.</title>
        <authorList>
            <person name="Teng J.L.L."/>
            <person name="Lee H.H."/>
            <person name="Fong J.Y.H."/>
            <person name="Fok K.M.N."/>
            <person name="Lau S.K.P."/>
            <person name="Woo P.C.Y."/>
        </authorList>
    </citation>
    <scope>NUCLEOTIDE SEQUENCE [LARGE SCALE GENOMIC DNA]</scope>
    <source>
        <strain evidence="1 2">HKU72</strain>
    </source>
</reference>
<evidence type="ECO:0000313" key="1">
    <source>
        <dbReference type="EMBL" id="TWS25594.1"/>
    </source>
</evidence>
<proteinExistence type="predicted"/>
<dbReference type="AlphaFoldDB" id="A0A5C5RS57"/>
<protein>
    <submittedName>
        <fullName evidence="1">Uncharacterized protein</fullName>
    </submittedName>
</protein>